<dbReference type="Pfam" id="PF15331">
    <property type="entry name" value="TP53IP5"/>
    <property type="match status" value="1"/>
</dbReference>
<feature type="compositionally biased region" description="Basic residues" evidence="1">
    <location>
        <begin position="1"/>
        <end position="13"/>
    </location>
</feature>
<feature type="compositionally biased region" description="Basic and acidic residues" evidence="1">
    <location>
        <begin position="108"/>
        <end position="131"/>
    </location>
</feature>
<accession>A0A3Q0DX02</accession>
<dbReference type="PANTHER" id="PTHR15562">
    <property type="entry name" value="TP53-TARGET GENE 5 PROTEIN"/>
    <property type="match status" value="1"/>
</dbReference>
<feature type="region of interest" description="Disordered" evidence="1">
    <location>
        <begin position="1"/>
        <end position="24"/>
    </location>
</feature>
<organism evidence="2 3">
    <name type="scientific">Carlito syrichta</name>
    <name type="common">Philippine tarsier</name>
    <name type="synonym">Tarsius syrichta</name>
    <dbReference type="NCBI Taxonomy" id="1868482"/>
    <lineage>
        <taxon>Eukaryota</taxon>
        <taxon>Metazoa</taxon>
        <taxon>Chordata</taxon>
        <taxon>Craniata</taxon>
        <taxon>Vertebrata</taxon>
        <taxon>Euteleostomi</taxon>
        <taxon>Mammalia</taxon>
        <taxon>Eutheria</taxon>
        <taxon>Euarchontoglires</taxon>
        <taxon>Primates</taxon>
        <taxon>Haplorrhini</taxon>
        <taxon>Tarsiiformes</taxon>
        <taxon>Tarsiidae</taxon>
        <taxon>Carlito</taxon>
    </lineage>
</organism>
<dbReference type="InterPro" id="IPR029290">
    <property type="entry name" value="TP53TG5"/>
</dbReference>
<dbReference type="PANTHER" id="PTHR15562:SF0">
    <property type="entry name" value="TP53-TARGET GENE 5 PROTEIN"/>
    <property type="match status" value="1"/>
</dbReference>
<protein>
    <submittedName>
        <fullName evidence="3">TP53-target gene 5 protein</fullName>
    </submittedName>
</protein>
<keyword evidence="2" id="KW-1185">Reference proteome</keyword>
<dbReference type="OrthoDB" id="9120343at2759"/>
<dbReference type="GeneID" id="103259855"/>
<evidence type="ECO:0000313" key="3">
    <source>
        <dbReference type="RefSeq" id="XP_021567731.1"/>
    </source>
</evidence>
<dbReference type="AlphaFoldDB" id="A0A3Q0DX02"/>
<dbReference type="STRING" id="1868482.ENSTSYP00000008354"/>
<dbReference type="KEGG" id="csyr:103259855"/>
<proteinExistence type="predicted"/>
<feature type="region of interest" description="Disordered" evidence="1">
    <location>
        <begin position="103"/>
        <end position="166"/>
    </location>
</feature>
<dbReference type="CTD" id="27296"/>
<feature type="compositionally biased region" description="Basic and acidic residues" evidence="1">
    <location>
        <begin position="149"/>
        <end position="159"/>
    </location>
</feature>
<evidence type="ECO:0000256" key="1">
    <source>
        <dbReference type="SAM" id="MobiDB-lite"/>
    </source>
</evidence>
<reference evidence="3" key="1">
    <citation type="submission" date="2025-08" db="UniProtKB">
        <authorList>
            <consortium name="RefSeq"/>
        </authorList>
    </citation>
    <scope>IDENTIFICATION</scope>
</reference>
<dbReference type="Proteomes" id="UP000189704">
    <property type="component" value="Unplaced"/>
</dbReference>
<dbReference type="RefSeq" id="XP_021567731.1">
    <property type="nucleotide sequence ID" value="XM_021712056.1"/>
</dbReference>
<gene>
    <name evidence="3" type="primary">TP53TG5</name>
</gene>
<evidence type="ECO:0000313" key="2">
    <source>
        <dbReference type="Proteomes" id="UP000189704"/>
    </source>
</evidence>
<name>A0A3Q0DX02_CARSF</name>
<sequence length="258" mass="29597">MSPSAKKKPKKSVVSKMQSEKLQDKIKQPVNKVIERNRLRTVFKNLSLLKLLKSSNRRIQELHNLAKRCWNSLLRVPQSLHISSGENIVCDKVKLNNTEVQETGCPNKELESEKSESTAEPKETKPKEWKPKVPSGMRNKANRSPAAVPRKEKQREPKVPRTLRGHGLNAGAQRRQLLTEGPQVIFLKSHHHGTPTGDMKQLDVADQWVWFEGLPSRVHVPAPRVMCRPSTWRWVKRCCTRLCAASLELPIYRPYKVM</sequence>